<evidence type="ECO:0000313" key="2">
    <source>
        <dbReference type="Proteomes" id="UP000637578"/>
    </source>
</evidence>
<organism evidence="1 2">
    <name type="scientific">Longimycelium tulufanense</name>
    <dbReference type="NCBI Taxonomy" id="907463"/>
    <lineage>
        <taxon>Bacteria</taxon>
        <taxon>Bacillati</taxon>
        <taxon>Actinomycetota</taxon>
        <taxon>Actinomycetes</taxon>
        <taxon>Pseudonocardiales</taxon>
        <taxon>Pseudonocardiaceae</taxon>
        <taxon>Longimycelium</taxon>
    </lineage>
</organism>
<evidence type="ECO:0000313" key="1">
    <source>
        <dbReference type="EMBL" id="GGM78550.1"/>
    </source>
</evidence>
<dbReference type="AlphaFoldDB" id="A0A8J3CJX8"/>
<comment type="caution">
    <text evidence="1">The sequence shown here is derived from an EMBL/GenBank/DDBJ whole genome shotgun (WGS) entry which is preliminary data.</text>
</comment>
<sequence>MEHLRDTGTLTPEQKQTILKYPKIAAMVPDPDAPAEVFGYSLPAGGNDQAAGPTTLESASGVHHNGRGCWITHQGVRKPSTLGFTLYIYMARVDYCVDGSRVTSVHQKYHYLQDPDVVVYLRGYTGGTPRDSGTGGWRSDVAIHGHIELCAVKIACYASLYPRVDMVIYGSGRAEWSAVT</sequence>
<reference evidence="1" key="1">
    <citation type="journal article" date="2014" name="Int. J. Syst. Evol. Microbiol.">
        <title>Complete genome sequence of Corynebacterium casei LMG S-19264T (=DSM 44701T), isolated from a smear-ripened cheese.</title>
        <authorList>
            <consortium name="US DOE Joint Genome Institute (JGI-PGF)"/>
            <person name="Walter F."/>
            <person name="Albersmeier A."/>
            <person name="Kalinowski J."/>
            <person name="Ruckert C."/>
        </authorList>
    </citation>
    <scope>NUCLEOTIDE SEQUENCE</scope>
    <source>
        <strain evidence="1">CGMCC 4.5737</strain>
    </source>
</reference>
<dbReference type="EMBL" id="BMMK01000041">
    <property type="protein sequence ID" value="GGM78550.1"/>
    <property type="molecule type" value="Genomic_DNA"/>
</dbReference>
<proteinExistence type="predicted"/>
<reference evidence="1" key="2">
    <citation type="submission" date="2020-09" db="EMBL/GenBank/DDBJ databases">
        <authorList>
            <person name="Sun Q."/>
            <person name="Zhou Y."/>
        </authorList>
    </citation>
    <scope>NUCLEOTIDE SEQUENCE</scope>
    <source>
        <strain evidence="1">CGMCC 4.5737</strain>
    </source>
</reference>
<dbReference type="Proteomes" id="UP000637578">
    <property type="component" value="Unassembled WGS sequence"/>
</dbReference>
<protein>
    <submittedName>
        <fullName evidence="1">Uncharacterized protein</fullName>
    </submittedName>
</protein>
<gene>
    <name evidence="1" type="ORF">GCM10012275_56460</name>
</gene>
<accession>A0A8J3CJX8</accession>
<name>A0A8J3CJX8_9PSEU</name>
<keyword evidence="2" id="KW-1185">Reference proteome</keyword>